<accession>A0ABM8WG92</accession>
<sequence>MLAEAEGPVQRAMQRQLAPLSEREQSELLALLRKLCAGLDGQARTPLVPAGLGASAQT</sequence>
<dbReference type="RefSeq" id="WP_224000267.1">
    <property type="nucleotide sequence ID" value="NZ_CAJZAF010000003.1"/>
</dbReference>
<proteinExistence type="predicted"/>
<organism evidence="1 2">
    <name type="scientific">Cupriavidus pinatubonensis</name>
    <dbReference type="NCBI Taxonomy" id="248026"/>
    <lineage>
        <taxon>Bacteria</taxon>
        <taxon>Pseudomonadati</taxon>
        <taxon>Pseudomonadota</taxon>
        <taxon>Betaproteobacteria</taxon>
        <taxon>Burkholderiales</taxon>
        <taxon>Burkholderiaceae</taxon>
        <taxon>Cupriavidus</taxon>
    </lineage>
</organism>
<evidence type="ECO:0000313" key="1">
    <source>
        <dbReference type="EMBL" id="CAG9166347.1"/>
    </source>
</evidence>
<reference evidence="1 2" key="1">
    <citation type="submission" date="2021-08" db="EMBL/GenBank/DDBJ databases">
        <authorList>
            <person name="Peeters C."/>
        </authorList>
    </citation>
    <scope>NUCLEOTIDE SEQUENCE [LARGE SCALE GENOMIC DNA]</scope>
    <source>
        <strain evidence="1 2">LMG 23994</strain>
    </source>
</reference>
<comment type="caution">
    <text evidence="1">The sequence shown here is derived from an EMBL/GenBank/DDBJ whole genome shotgun (WGS) entry which is preliminary data.</text>
</comment>
<protein>
    <recommendedName>
        <fullName evidence="3">MarR family transcriptional regulator</fullName>
    </recommendedName>
</protein>
<dbReference type="Proteomes" id="UP000701702">
    <property type="component" value="Unassembled WGS sequence"/>
</dbReference>
<name>A0ABM8WG92_9BURK</name>
<dbReference type="EMBL" id="CAJZAF010000003">
    <property type="protein sequence ID" value="CAG9166347.1"/>
    <property type="molecule type" value="Genomic_DNA"/>
</dbReference>
<gene>
    <name evidence="1" type="ORF">LMG23994_00962</name>
</gene>
<keyword evidence="2" id="KW-1185">Reference proteome</keyword>
<evidence type="ECO:0008006" key="3">
    <source>
        <dbReference type="Google" id="ProtNLM"/>
    </source>
</evidence>
<evidence type="ECO:0000313" key="2">
    <source>
        <dbReference type="Proteomes" id="UP000701702"/>
    </source>
</evidence>